<name>D3PE11_DEFDS</name>
<dbReference type="AlphaFoldDB" id="D3PE11"/>
<dbReference type="STRING" id="639282.DEFDS_1373"/>
<evidence type="ECO:0000256" key="3">
    <source>
        <dbReference type="ARBA" id="ARBA00022603"/>
    </source>
</evidence>
<evidence type="ECO:0000256" key="4">
    <source>
        <dbReference type="ARBA" id="ARBA00022679"/>
    </source>
</evidence>
<dbReference type="GO" id="GO:0008276">
    <property type="term" value="F:protein methyltransferase activity"/>
    <property type="evidence" value="ECO:0007669"/>
    <property type="project" value="InterPro"/>
</dbReference>
<evidence type="ECO:0000256" key="5">
    <source>
        <dbReference type="ARBA" id="ARBA00022691"/>
    </source>
</evidence>
<dbReference type="Gene3D" id="3.40.50.150">
    <property type="entry name" value="Vaccinia Virus protein VP39"/>
    <property type="match status" value="1"/>
</dbReference>
<sequence length="259" mass="29639">MYKYVISNKFSEQIESDEELSKLVVEENFGEKSIYVVYSNKSLENYLKGKNIDFVKYVIKDEDWENKWKDFLKEGWLTDNFFYTFDKDKKSANSIVITPAMAFGTGDHPTTKIAARLLEEIVSDKTVLEVGSGSGILSILASKCGAKKVFACDNDFATFYNLKENCLNNNVYNISFWCGSIDCIKETVKYDVIVANIISSVLLSLMVYFEKYSGDYIVLSGILKGEVDSFKEMLPKNFVINKELEIDGWWGVRLKRCLQ</sequence>
<dbReference type="InterPro" id="IPR029063">
    <property type="entry name" value="SAM-dependent_MTases_sf"/>
</dbReference>
<keyword evidence="7" id="KW-1185">Reference proteome</keyword>
<evidence type="ECO:0000313" key="6">
    <source>
        <dbReference type="EMBL" id="BAI80834.1"/>
    </source>
</evidence>
<dbReference type="KEGG" id="ddf:DEFDS_1373"/>
<keyword evidence="5" id="KW-0949">S-adenosyl-L-methionine</keyword>
<dbReference type="HOGENOM" id="CLU_049382_0_2_0"/>
<dbReference type="EMBL" id="AP011529">
    <property type="protein sequence ID" value="BAI80834.1"/>
    <property type="molecule type" value="Genomic_DNA"/>
</dbReference>
<dbReference type="GO" id="GO:0032259">
    <property type="term" value="P:methylation"/>
    <property type="evidence" value="ECO:0007669"/>
    <property type="project" value="UniProtKB-KW"/>
</dbReference>
<evidence type="ECO:0000313" key="7">
    <source>
        <dbReference type="Proteomes" id="UP000001520"/>
    </source>
</evidence>
<accession>D3PE11</accession>
<dbReference type="RefSeq" id="WP_013008080.1">
    <property type="nucleotide sequence ID" value="NC_013939.1"/>
</dbReference>
<evidence type="ECO:0008006" key="8">
    <source>
        <dbReference type="Google" id="ProtNLM"/>
    </source>
</evidence>
<gene>
    <name evidence="6" type="ordered locus">DEFDS_1373</name>
</gene>
<organism evidence="6 7">
    <name type="scientific">Deferribacter desulfuricans (strain DSM 14783 / JCM 11476 / NBRC 101012 / SSM1)</name>
    <dbReference type="NCBI Taxonomy" id="639282"/>
    <lineage>
        <taxon>Bacteria</taxon>
        <taxon>Pseudomonadati</taxon>
        <taxon>Deferribacterota</taxon>
        <taxon>Deferribacteres</taxon>
        <taxon>Deferribacterales</taxon>
        <taxon>Deferribacteraceae</taxon>
        <taxon>Deferribacter</taxon>
    </lineage>
</organism>
<dbReference type="InterPro" id="IPR050078">
    <property type="entry name" value="Ribosomal_L11_MeTrfase_PrmA"/>
</dbReference>
<dbReference type="eggNOG" id="COG2264">
    <property type="taxonomic scope" value="Bacteria"/>
</dbReference>
<reference evidence="6 7" key="1">
    <citation type="journal article" date="2010" name="DNA Res.">
        <title>Bacterial lifestyle in a deep-sea hydrothermal vent chimney revealed by the genome sequence of the thermophilic bacterium Deferribacter desulfuricans SSM1.</title>
        <authorList>
            <person name="Takaki Y."/>
            <person name="Shimamura S."/>
            <person name="Nakagawa S."/>
            <person name="Fukuhara Y."/>
            <person name="Horikawa H."/>
            <person name="Ankai A."/>
            <person name="Harada T."/>
            <person name="Hosoyama A."/>
            <person name="Oguchi A."/>
            <person name="Fukui S."/>
            <person name="Fujita N."/>
            <person name="Takami H."/>
            <person name="Takai K."/>
        </authorList>
    </citation>
    <scope>NUCLEOTIDE SEQUENCE [LARGE SCALE GENOMIC DNA]</scope>
    <source>
        <strain evidence="7">DSM 14783 / JCM 11476 / NBRC 101012 / SSM1</strain>
    </source>
</reference>
<dbReference type="InterPro" id="IPR004498">
    <property type="entry name" value="Ribosomal_PrmA_MeTrfase"/>
</dbReference>
<dbReference type="PANTHER" id="PTHR43648:SF1">
    <property type="entry name" value="ELECTRON TRANSFER FLAVOPROTEIN BETA SUBUNIT LYSINE METHYLTRANSFERASE"/>
    <property type="match status" value="1"/>
</dbReference>
<evidence type="ECO:0000256" key="1">
    <source>
        <dbReference type="ARBA" id="ARBA00009741"/>
    </source>
</evidence>
<dbReference type="Proteomes" id="UP000001520">
    <property type="component" value="Chromosome"/>
</dbReference>
<dbReference type="CDD" id="cd02440">
    <property type="entry name" value="AdoMet_MTases"/>
    <property type="match status" value="1"/>
</dbReference>
<protein>
    <recommendedName>
        <fullName evidence="8">Ribosomal protein L11 methyltransferase</fullName>
    </recommendedName>
</protein>
<keyword evidence="3" id="KW-0489">Methyltransferase</keyword>
<dbReference type="SUPFAM" id="SSF53335">
    <property type="entry name" value="S-adenosyl-L-methionine-dependent methyltransferases"/>
    <property type="match status" value="1"/>
</dbReference>
<dbReference type="PANTHER" id="PTHR43648">
    <property type="entry name" value="ELECTRON TRANSFER FLAVOPROTEIN BETA SUBUNIT LYSINE METHYLTRANSFERASE"/>
    <property type="match status" value="1"/>
</dbReference>
<dbReference type="Pfam" id="PF06325">
    <property type="entry name" value="PrmA"/>
    <property type="match status" value="1"/>
</dbReference>
<keyword evidence="2" id="KW-0963">Cytoplasm</keyword>
<comment type="similarity">
    <text evidence="1">Belongs to the methyltransferase superfamily. PrmA family.</text>
</comment>
<proteinExistence type="inferred from homology"/>
<keyword evidence="4" id="KW-0808">Transferase</keyword>
<dbReference type="PIRSF" id="PIRSF000401">
    <property type="entry name" value="RPL11_MTase"/>
    <property type="match status" value="1"/>
</dbReference>
<evidence type="ECO:0000256" key="2">
    <source>
        <dbReference type="ARBA" id="ARBA00022490"/>
    </source>
</evidence>